<keyword evidence="2" id="KW-0812">Transmembrane</keyword>
<dbReference type="EMBL" id="CZVW01000012">
    <property type="protein sequence ID" value="CUT02354.1"/>
    <property type="molecule type" value="Genomic_DNA"/>
</dbReference>
<evidence type="ECO:0000313" key="3">
    <source>
        <dbReference type="EMBL" id="CUT02354.1"/>
    </source>
</evidence>
<dbReference type="Proteomes" id="UP000199197">
    <property type="component" value="Unassembled WGS sequence"/>
</dbReference>
<keyword evidence="2" id="KW-0472">Membrane</keyword>
<feature type="transmembrane region" description="Helical" evidence="2">
    <location>
        <begin position="369"/>
        <end position="390"/>
    </location>
</feature>
<gene>
    <name evidence="3" type="ORF">JGI23_01233</name>
</gene>
<reference evidence="4" key="1">
    <citation type="submission" date="2015-11" db="EMBL/GenBank/DDBJ databases">
        <authorList>
            <person name="Varghese N."/>
        </authorList>
    </citation>
    <scope>NUCLEOTIDE SEQUENCE [LARGE SCALE GENOMIC DNA]</scope>
    <source>
        <strain evidence="4">JGI-23</strain>
    </source>
</reference>
<proteinExistence type="predicted"/>
<evidence type="ECO:0000313" key="4">
    <source>
        <dbReference type="Proteomes" id="UP000199197"/>
    </source>
</evidence>
<name>A0A0P1NTK0_9BACT</name>
<dbReference type="RefSeq" id="WP_092349999.1">
    <property type="nucleotide sequence ID" value="NZ_CZVW01000012.1"/>
</dbReference>
<evidence type="ECO:0000256" key="2">
    <source>
        <dbReference type="SAM" id="Phobius"/>
    </source>
</evidence>
<organism evidence="3 4">
    <name type="scientific">Candidatus Chryseopegocella kryptomonas</name>
    <dbReference type="NCBI Taxonomy" id="1633643"/>
    <lineage>
        <taxon>Bacteria</taxon>
        <taxon>Pseudomonadati</taxon>
        <taxon>Candidatus Kryptoniota</taxon>
        <taxon>Candidatus Chryseopegocella</taxon>
    </lineage>
</organism>
<keyword evidence="2" id="KW-1133">Transmembrane helix</keyword>
<keyword evidence="4" id="KW-1185">Reference proteome</keyword>
<accession>A0A0P1NTK0</accession>
<feature type="coiled-coil region" evidence="1">
    <location>
        <begin position="394"/>
        <end position="438"/>
    </location>
</feature>
<keyword evidence="1" id="KW-0175">Coiled coil</keyword>
<protein>
    <submittedName>
        <fullName evidence="3">Tfp pilus assembly protein PilN</fullName>
    </submittedName>
</protein>
<dbReference type="OrthoDB" id="9764682at2"/>
<evidence type="ECO:0000256" key="1">
    <source>
        <dbReference type="SAM" id="Coils"/>
    </source>
</evidence>
<sequence length="538" mass="60335">MANKKFSGKLAVGIFVDGLSLQVACLARSGKKIRFVDAQIVNLATKLETAVTTGVEFFEQPQSSTTTVETSPIDITSEATAPDLLLTDVGGKGAQDNASILVGVLSKYPKRKYKLAISIPEPYVYYTTFETNWGLKKDRLRQKIIEELSKNRAGEPIKPDAMNYLELPDNTVLAVVRDLRVTLIDLLDSVKKSIGGRIPKISFIESPEFSLVNLVKLNYKFPNNAITVIVYVGHEFSRLIFMKGNDLYHISPLIGEGVDSYNIANTIYSRLILEQDNLGIPLVNNIILTGEAQTAGVKEILEQMFPEDVNIDYIKLPNLSPDGADPILIENLPRVAVAIGSAWRTLVMENKELYAIDLTPFEIREGQKVFKLGILGWLFLLLIPALTFQITTKIAQMNRTLSEYQTELQRKKSELSELQTLQQQVDLARQRLAYYKSTFGVLDSMKVNTDIWSKFLHKISTEAQRIGRIWITDISAPDPNTVTIKGYSLYRNRIPRFSNAIGNATLMQVQVQEIRGRTVYQFEIRASVVPSAPKQVKK</sequence>
<dbReference type="AlphaFoldDB" id="A0A0P1NTK0"/>